<evidence type="ECO:0000256" key="2">
    <source>
        <dbReference type="SAM" id="SignalP"/>
    </source>
</evidence>
<protein>
    <submittedName>
        <fullName evidence="4">MBL fold metallo-hydrolase</fullName>
    </submittedName>
</protein>
<accession>A0A858SV35</accession>
<dbReference type="AlphaFoldDB" id="A0A858SV35"/>
<dbReference type="SUPFAM" id="SSF56281">
    <property type="entry name" value="Metallo-hydrolase/oxidoreductase"/>
    <property type="match status" value="1"/>
</dbReference>
<dbReference type="GO" id="GO:0016787">
    <property type="term" value="F:hydrolase activity"/>
    <property type="evidence" value="ECO:0007669"/>
    <property type="project" value="UniProtKB-KW"/>
</dbReference>
<name>A0A858SV35_9RHOB</name>
<dbReference type="PANTHER" id="PTHR42951">
    <property type="entry name" value="METALLO-BETA-LACTAMASE DOMAIN-CONTAINING"/>
    <property type="match status" value="1"/>
</dbReference>
<evidence type="ECO:0000256" key="1">
    <source>
        <dbReference type="ARBA" id="ARBA00005250"/>
    </source>
</evidence>
<dbReference type="RefSeq" id="WP_169641805.1">
    <property type="nucleotide sequence ID" value="NZ_CP048788.1"/>
</dbReference>
<reference evidence="4 5" key="1">
    <citation type="submission" date="2020-02" db="EMBL/GenBank/DDBJ databases">
        <title>Genome sequence of Roseobacter ponti.</title>
        <authorList>
            <person name="Hollensteiner J."/>
            <person name="Schneider D."/>
            <person name="Poehlein A."/>
            <person name="Daniel R."/>
        </authorList>
    </citation>
    <scope>NUCLEOTIDE SEQUENCE [LARGE SCALE GENOMIC DNA]</scope>
    <source>
        <strain evidence="4 5">DSM 106830</strain>
    </source>
</reference>
<keyword evidence="5" id="KW-1185">Reference proteome</keyword>
<dbReference type="InterPro" id="IPR001279">
    <property type="entry name" value="Metallo-B-lactamas"/>
</dbReference>
<dbReference type="PANTHER" id="PTHR42951:SF4">
    <property type="entry name" value="ACYL-COENZYME A THIOESTERASE MBLAC2"/>
    <property type="match status" value="1"/>
</dbReference>
<dbReference type="GO" id="GO:0017001">
    <property type="term" value="P:antibiotic catabolic process"/>
    <property type="evidence" value="ECO:0007669"/>
    <property type="project" value="UniProtKB-ARBA"/>
</dbReference>
<dbReference type="Pfam" id="PF00753">
    <property type="entry name" value="Lactamase_B"/>
    <property type="match status" value="1"/>
</dbReference>
<organism evidence="4 5">
    <name type="scientific">Roseobacter ponti</name>
    <dbReference type="NCBI Taxonomy" id="1891787"/>
    <lineage>
        <taxon>Bacteria</taxon>
        <taxon>Pseudomonadati</taxon>
        <taxon>Pseudomonadota</taxon>
        <taxon>Alphaproteobacteria</taxon>
        <taxon>Rhodobacterales</taxon>
        <taxon>Roseobacteraceae</taxon>
        <taxon>Roseobacter</taxon>
    </lineage>
</organism>
<keyword evidence="2" id="KW-0732">Signal</keyword>
<dbReference type="InterPro" id="IPR050855">
    <property type="entry name" value="NDM-1-like"/>
</dbReference>
<dbReference type="SMART" id="SM00849">
    <property type="entry name" value="Lactamase_B"/>
    <property type="match status" value="1"/>
</dbReference>
<gene>
    <name evidence="4" type="ORF">G3256_16105</name>
</gene>
<feature type="domain" description="Metallo-beta-lactamase" evidence="3">
    <location>
        <begin position="36"/>
        <end position="222"/>
    </location>
</feature>
<feature type="chain" id="PRO_5032938987" evidence="2">
    <location>
        <begin position="21"/>
        <end position="299"/>
    </location>
</feature>
<sequence>MLRQFLLTLILSAFAQSTWAQDTVTITRFHEAGIGSVNTWIIEDSENIVLIDAQRTLRAGEQLAQTLQETGKNLRAVLITHPHPDHIGGIPSIAAEFPDAQILAIQSVNEELRSDSLGIMAFARRVNGDAFPAETPFASELVKDGDILRYGDIELRVQDIGAGESIAMTVFFIPESNALFVGDLVDNDMHGFVFEQRSSQWLVSLDEVRLDYASNPIAYPGHGASAPLFDLIDAQGKWLRDMRDIVNERIADGEFSDQDVEESWAEFQRRHPNQLPVAPIDGLGPLNLRAVAAELAGRK</sequence>
<dbReference type="KEGG" id="rpon:G3256_16105"/>
<proteinExistence type="inferred from homology"/>
<dbReference type="Proteomes" id="UP000503308">
    <property type="component" value="Chromosome"/>
</dbReference>
<dbReference type="Gene3D" id="3.60.15.10">
    <property type="entry name" value="Ribonuclease Z/Hydroxyacylglutathione hydrolase-like"/>
    <property type="match status" value="1"/>
</dbReference>
<comment type="similarity">
    <text evidence="1">Belongs to the metallo-beta-lactamase superfamily. Class-B beta-lactamase family.</text>
</comment>
<dbReference type="InterPro" id="IPR036866">
    <property type="entry name" value="RibonucZ/Hydroxyglut_hydro"/>
</dbReference>
<evidence type="ECO:0000313" key="5">
    <source>
        <dbReference type="Proteomes" id="UP000503308"/>
    </source>
</evidence>
<keyword evidence="4" id="KW-0378">Hydrolase</keyword>
<evidence type="ECO:0000313" key="4">
    <source>
        <dbReference type="EMBL" id="QJF52584.1"/>
    </source>
</evidence>
<dbReference type="EMBL" id="CP048788">
    <property type="protein sequence ID" value="QJF52584.1"/>
    <property type="molecule type" value="Genomic_DNA"/>
</dbReference>
<feature type="signal peptide" evidence="2">
    <location>
        <begin position="1"/>
        <end position="20"/>
    </location>
</feature>
<evidence type="ECO:0000259" key="3">
    <source>
        <dbReference type="SMART" id="SM00849"/>
    </source>
</evidence>